<dbReference type="UniPathway" id="UPA00537">
    <property type="reaction ID" value="UER00594"/>
</dbReference>
<dbReference type="GO" id="GO:0016979">
    <property type="term" value="F:lipoate-protein ligase activity"/>
    <property type="evidence" value="ECO:0007669"/>
    <property type="project" value="UniProtKB-EC"/>
</dbReference>
<dbReference type="eggNOG" id="COG0095">
    <property type="taxonomic scope" value="Bacteria"/>
</dbReference>
<dbReference type="SUPFAM" id="SSF55681">
    <property type="entry name" value="Class II aaRS and biotin synthetases"/>
    <property type="match status" value="1"/>
</dbReference>
<proteinExistence type="predicted"/>
<dbReference type="HOGENOM" id="CLU_022986_0_1_12"/>
<protein>
    <recommendedName>
        <fullName evidence="3">lipoate--protein ligase</fullName>
        <ecNumber evidence="3">6.3.1.20</ecNumber>
    </recommendedName>
</protein>
<evidence type="ECO:0000259" key="8">
    <source>
        <dbReference type="PROSITE" id="PS51733"/>
    </source>
</evidence>
<dbReference type="PANTHER" id="PTHR12561">
    <property type="entry name" value="LIPOATE-PROTEIN LIGASE"/>
    <property type="match status" value="1"/>
</dbReference>
<comment type="pathway">
    <text evidence="1">Protein modification; protein lipoylation via exogenous pathway; protein N(6)-(lipoyl)lysine from lipoate: step 2/2.</text>
</comment>
<organism evidence="9 10">
    <name type="scientific">Sphaerochaeta pleomorpha (strain ATCC BAA-1885 / DSM 22778 / Grapes)</name>
    <dbReference type="NCBI Taxonomy" id="158190"/>
    <lineage>
        <taxon>Bacteria</taxon>
        <taxon>Pseudomonadati</taxon>
        <taxon>Spirochaetota</taxon>
        <taxon>Spirochaetia</taxon>
        <taxon>Spirochaetales</taxon>
        <taxon>Sphaerochaetaceae</taxon>
        <taxon>Sphaerochaeta</taxon>
    </lineage>
</organism>
<dbReference type="InterPro" id="IPR045864">
    <property type="entry name" value="aa-tRNA-synth_II/BPL/LPL"/>
</dbReference>
<dbReference type="GO" id="GO:0009249">
    <property type="term" value="P:protein lipoylation"/>
    <property type="evidence" value="ECO:0007669"/>
    <property type="project" value="InterPro"/>
</dbReference>
<comment type="catalytic activity">
    <reaction evidence="7">
        <text>L-lysyl-[lipoyl-carrier protein] + (R)-lipoate + ATP = N(6)-[(R)-lipoyl]-L-lysyl-[lipoyl-carrier protein] + AMP + diphosphate + H(+)</text>
        <dbReference type="Rhea" id="RHEA:49288"/>
        <dbReference type="Rhea" id="RHEA-COMP:10500"/>
        <dbReference type="Rhea" id="RHEA-COMP:10502"/>
        <dbReference type="ChEBI" id="CHEBI:15378"/>
        <dbReference type="ChEBI" id="CHEBI:29969"/>
        <dbReference type="ChEBI" id="CHEBI:30616"/>
        <dbReference type="ChEBI" id="CHEBI:33019"/>
        <dbReference type="ChEBI" id="CHEBI:83088"/>
        <dbReference type="ChEBI" id="CHEBI:83099"/>
        <dbReference type="ChEBI" id="CHEBI:456215"/>
        <dbReference type="EC" id="6.3.1.20"/>
    </reaction>
</comment>
<dbReference type="PROSITE" id="PS51733">
    <property type="entry name" value="BPL_LPL_CATALYTIC"/>
    <property type="match status" value="1"/>
</dbReference>
<dbReference type="InterPro" id="IPR019491">
    <property type="entry name" value="Lipoate_protein_ligase_C"/>
</dbReference>
<dbReference type="KEGG" id="sgp:SpiGrapes_1240"/>
<dbReference type="CDD" id="cd16443">
    <property type="entry name" value="LplA"/>
    <property type="match status" value="1"/>
</dbReference>
<dbReference type="GO" id="GO:0017118">
    <property type="term" value="F:lipoyltransferase activity"/>
    <property type="evidence" value="ECO:0007669"/>
    <property type="project" value="TreeGrafter"/>
</dbReference>
<dbReference type="EMBL" id="CP003155">
    <property type="protein sequence ID" value="AEV29056.1"/>
    <property type="molecule type" value="Genomic_DNA"/>
</dbReference>
<dbReference type="GO" id="GO:0005524">
    <property type="term" value="F:ATP binding"/>
    <property type="evidence" value="ECO:0007669"/>
    <property type="project" value="UniProtKB-KW"/>
</dbReference>
<evidence type="ECO:0000313" key="9">
    <source>
        <dbReference type="EMBL" id="AEV29056.1"/>
    </source>
</evidence>
<gene>
    <name evidence="9" type="ordered locus">SpiGrapes_1240</name>
</gene>
<dbReference type="Pfam" id="PF10437">
    <property type="entry name" value="Lip_prot_lig_C"/>
    <property type="match status" value="1"/>
</dbReference>
<feature type="domain" description="BPL/LPL catalytic" evidence="8">
    <location>
        <begin position="26"/>
        <end position="209"/>
    </location>
</feature>
<dbReference type="RefSeq" id="WP_014269905.1">
    <property type="nucleotide sequence ID" value="NC_016633.1"/>
</dbReference>
<evidence type="ECO:0000256" key="7">
    <source>
        <dbReference type="ARBA" id="ARBA00048037"/>
    </source>
</evidence>
<evidence type="ECO:0000256" key="6">
    <source>
        <dbReference type="ARBA" id="ARBA00022840"/>
    </source>
</evidence>
<dbReference type="STRING" id="158190.SpiGrapes_1240"/>
<keyword evidence="10" id="KW-1185">Reference proteome</keyword>
<dbReference type="Proteomes" id="UP000005632">
    <property type="component" value="Chromosome"/>
</dbReference>
<evidence type="ECO:0000256" key="5">
    <source>
        <dbReference type="ARBA" id="ARBA00022741"/>
    </source>
</evidence>
<dbReference type="InterPro" id="IPR004143">
    <property type="entry name" value="BPL_LPL_catalytic"/>
</dbReference>
<sequence>MDNAIYIATTHNCAANLAGEAYLLGQEYDHILYLWVNDPCIVIGRFQNPFSECNLEAMEKDHVQLVRRQSGGGAVYHDQGNLCFTFVGKKDVSSKEENFKIVLDALRSLGIEGELSGRNDIVMQGKKISGNAFQTTKDKFCHHGTLLVNSDLSVMGNYLTPSSSKLASKAVKSVASRVGNLQQAKGDIEMKMVEDALIVAFCKAYGPTEIEEIDFLNFPESQRDFHLFGDKETILSKTPQFSHAISHRYSWGEATVHLDIIKGVIETARVYTDCLDTNLVPQIEKCLNSVPYRKEALQAVVDIEQDERVLELVSFLISQL</sequence>
<dbReference type="Gene3D" id="3.30.930.10">
    <property type="entry name" value="Bira Bifunctional Protein, Domain 2"/>
    <property type="match status" value="1"/>
</dbReference>
<dbReference type="Pfam" id="PF21948">
    <property type="entry name" value="LplA-B_cat"/>
    <property type="match status" value="1"/>
</dbReference>
<keyword evidence="6" id="KW-0067">ATP-binding</keyword>
<evidence type="ECO:0000256" key="1">
    <source>
        <dbReference type="ARBA" id="ARBA00005085"/>
    </source>
</evidence>
<dbReference type="Gene3D" id="3.30.390.50">
    <property type="entry name" value="CO dehydrogenase flavoprotein, C-terminal domain"/>
    <property type="match status" value="1"/>
</dbReference>
<dbReference type="EC" id="6.3.1.20" evidence="3"/>
<comment type="pathway">
    <text evidence="2">Protein modification; protein lipoylation via exogenous pathway; protein N(6)-(lipoyl)lysine from lipoate: step 1/2.</text>
</comment>
<dbReference type="PANTHER" id="PTHR12561:SF3">
    <property type="entry name" value="LIPOYLTRANSFERASE 1, MITOCHONDRIAL"/>
    <property type="match status" value="1"/>
</dbReference>
<evidence type="ECO:0000313" key="10">
    <source>
        <dbReference type="Proteomes" id="UP000005632"/>
    </source>
</evidence>
<dbReference type="NCBIfam" id="TIGR00545">
    <property type="entry name" value="lipoyltrans"/>
    <property type="match status" value="1"/>
</dbReference>
<evidence type="ECO:0000256" key="2">
    <source>
        <dbReference type="ARBA" id="ARBA00005124"/>
    </source>
</evidence>
<keyword evidence="5" id="KW-0547">Nucleotide-binding</keyword>
<evidence type="ECO:0000256" key="3">
    <source>
        <dbReference type="ARBA" id="ARBA00012367"/>
    </source>
</evidence>
<reference evidence="9 10" key="1">
    <citation type="submission" date="2011-11" db="EMBL/GenBank/DDBJ databases">
        <title>Complete sequence of Spirochaeta sp. grapes.</title>
        <authorList>
            <consortium name="US DOE Joint Genome Institute"/>
            <person name="Lucas S."/>
            <person name="Han J."/>
            <person name="Lapidus A."/>
            <person name="Cheng J.-F."/>
            <person name="Goodwin L."/>
            <person name="Pitluck S."/>
            <person name="Peters L."/>
            <person name="Ovchinnikova G."/>
            <person name="Munk A.C."/>
            <person name="Detter J.C."/>
            <person name="Han C."/>
            <person name="Tapia R."/>
            <person name="Land M."/>
            <person name="Hauser L."/>
            <person name="Kyrpides N."/>
            <person name="Ivanova N."/>
            <person name="Pagani I."/>
            <person name="Ritalahtilisa K."/>
            <person name="Loeffler F."/>
            <person name="Woyke T."/>
        </authorList>
    </citation>
    <scope>NUCLEOTIDE SEQUENCE [LARGE SCALE GENOMIC DNA]</scope>
    <source>
        <strain evidence="10">ATCC BAA-1885 / DSM 22778 / Grapes</strain>
    </source>
</reference>
<keyword evidence="4 9" id="KW-0436">Ligase</keyword>
<accession>G8QT89</accession>
<dbReference type="OrthoDB" id="9788148at2"/>
<dbReference type="InterPro" id="IPR004562">
    <property type="entry name" value="LipoylTrfase_LipoateP_Ligase"/>
</dbReference>
<name>G8QT89_SPHPG</name>
<dbReference type="AlphaFoldDB" id="G8QT89"/>
<dbReference type="GO" id="GO:0005737">
    <property type="term" value="C:cytoplasm"/>
    <property type="evidence" value="ECO:0007669"/>
    <property type="project" value="TreeGrafter"/>
</dbReference>
<evidence type="ECO:0000256" key="4">
    <source>
        <dbReference type="ARBA" id="ARBA00022598"/>
    </source>
</evidence>
<dbReference type="SUPFAM" id="SSF82649">
    <property type="entry name" value="SufE/NifU"/>
    <property type="match status" value="1"/>
</dbReference>
<keyword evidence="9" id="KW-0808">Transferase</keyword>